<evidence type="ECO:0000313" key="3">
    <source>
        <dbReference type="EMBL" id="HFI92400.1"/>
    </source>
</evidence>
<gene>
    <name evidence="3" type="ORF">ENS31_12860</name>
</gene>
<dbReference type="InterPro" id="IPR036249">
    <property type="entry name" value="Thioredoxin-like_sf"/>
</dbReference>
<dbReference type="AlphaFoldDB" id="A0A7V2ZM16"/>
<organism evidence="3">
    <name type="scientific">Ignavibacterium album</name>
    <dbReference type="NCBI Taxonomy" id="591197"/>
    <lineage>
        <taxon>Bacteria</taxon>
        <taxon>Pseudomonadati</taxon>
        <taxon>Ignavibacteriota</taxon>
        <taxon>Ignavibacteria</taxon>
        <taxon>Ignavibacteriales</taxon>
        <taxon>Ignavibacteriaceae</taxon>
        <taxon>Ignavibacterium</taxon>
    </lineage>
</organism>
<sequence>MKKVLIVIFVLFAVVFASQVINSTKANSINDKTVGSLLSDKKAADFKLKTLEGKEIKLSDFRGKIVIVDFWATWCPPCRKGIPDLISLQEEYKKDLVVIGISLDQQNTIKDLKPFIENYKINYPVVLGDEKVVKDYGGINAIPTSFIIDQKGNIVDSHIGLVPKTVYADQIKSLLKKK</sequence>
<comment type="caution">
    <text evidence="3">The sequence shown here is derived from an EMBL/GenBank/DDBJ whole genome shotgun (WGS) entry which is preliminary data.</text>
</comment>
<evidence type="ECO:0000256" key="1">
    <source>
        <dbReference type="ARBA" id="ARBA00023284"/>
    </source>
</evidence>
<accession>A0A7V2ZM16</accession>
<dbReference type="InterPro" id="IPR000866">
    <property type="entry name" value="AhpC/TSA"/>
</dbReference>
<dbReference type="PANTHER" id="PTHR42852:SF18">
    <property type="entry name" value="CHROMOSOME UNDETERMINED SCAFFOLD_47, WHOLE GENOME SHOTGUN SEQUENCE"/>
    <property type="match status" value="1"/>
</dbReference>
<dbReference type="PROSITE" id="PS51352">
    <property type="entry name" value="THIOREDOXIN_2"/>
    <property type="match status" value="1"/>
</dbReference>
<dbReference type="PANTHER" id="PTHR42852">
    <property type="entry name" value="THIOL:DISULFIDE INTERCHANGE PROTEIN DSBE"/>
    <property type="match status" value="1"/>
</dbReference>
<dbReference type="GO" id="GO:0016491">
    <property type="term" value="F:oxidoreductase activity"/>
    <property type="evidence" value="ECO:0007669"/>
    <property type="project" value="InterPro"/>
</dbReference>
<proteinExistence type="predicted"/>
<name>A0A7V2ZM16_9BACT</name>
<dbReference type="InterPro" id="IPR050553">
    <property type="entry name" value="Thioredoxin_ResA/DsbE_sf"/>
</dbReference>
<dbReference type="InterPro" id="IPR013766">
    <property type="entry name" value="Thioredoxin_domain"/>
</dbReference>
<dbReference type="EMBL" id="DSUJ01000011">
    <property type="protein sequence ID" value="HFI92400.1"/>
    <property type="molecule type" value="Genomic_DNA"/>
</dbReference>
<keyword evidence="1" id="KW-0676">Redox-active center</keyword>
<dbReference type="Pfam" id="PF00578">
    <property type="entry name" value="AhpC-TSA"/>
    <property type="match status" value="1"/>
</dbReference>
<dbReference type="InterPro" id="IPR017937">
    <property type="entry name" value="Thioredoxin_CS"/>
</dbReference>
<dbReference type="GO" id="GO:0016209">
    <property type="term" value="F:antioxidant activity"/>
    <property type="evidence" value="ECO:0007669"/>
    <property type="project" value="InterPro"/>
</dbReference>
<dbReference type="PROSITE" id="PS00194">
    <property type="entry name" value="THIOREDOXIN_1"/>
    <property type="match status" value="1"/>
</dbReference>
<dbReference type="SUPFAM" id="SSF52833">
    <property type="entry name" value="Thioredoxin-like"/>
    <property type="match status" value="1"/>
</dbReference>
<dbReference type="CDD" id="cd02966">
    <property type="entry name" value="TlpA_like_family"/>
    <property type="match status" value="1"/>
</dbReference>
<protein>
    <submittedName>
        <fullName evidence="3">TlpA family protein disulfide reductase</fullName>
    </submittedName>
</protein>
<feature type="domain" description="Thioredoxin" evidence="2">
    <location>
        <begin position="37"/>
        <end position="178"/>
    </location>
</feature>
<dbReference type="Gene3D" id="3.40.30.10">
    <property type="entry name" value="Glutaredoxin"/>
    <property type="match status" value="1"/>
</dbReference>
<evidence type="ECO:0000259" key="2">
    <source>
        <dbReference type="PROSITE" id="PS51352"/>
    </source>
</evidence>
<reference evidence="3" key="1">
    <citation type="journal article" date="2020" name="mSystems">
        <title>Genome- and Community-Level Interaction Insights into Carbon Utilization and Element Cycling Functions of Hydrothermarchaeota in Hydrothermal Sediment.</title>
        <authorList>
            <person name="Zhou Z."/>
            <person name="Liu Y."/>
            <person name="Xu W."/>
            <person name="Pan J."/>
            <person name="Luo Z.H."/>
            <person name="Li M."/>
        </authorList>
    </citation>
    <scope>NUCLEOTIDE SEQUENCE [LARGE SCALE GENOMIC DNA]</scope>
    <source>
        <strain evidence="3">SpSt-479</strain>
    </source>
</reference>